<dbReference type="Proteomes" id="UP000241434">
    <property type="component" value="Unassembled WGS sequence"/>
</dbReference>
<dbReference type="OrthoDB" id="268207at2"/>
<protein>
    <recommendedName>
        <fullName evidence="2">Potassium channel domain-containing protein</fullName>
    </recommendedName>
</protein>
<gene>
    <name evidence="3" type="ORF">UF10_00465</name>
</gene>
<proteinExistence type="predicted"/>
<evidence type="ECO:0000256" key="1">
    <source>
        <dbReference type="SAM" id="Phobius"/>
    </source>
</evidence>
<dbReference type="Gene3D" id="1.10.287.70">
    <property type="match status" value="1"/>
</dbReference>
<sequence>MIDFDDDLLEKIKYKIDVNENIKDFVLNNNNYFIISSYAQLKDLNKIYRFINILNKKKSDSEKYDAELEKVLENNYFIINFDLDLKKTKVEFLNKGNFLYIRNSIFFGELTNIVDIEDEECFEGKLILDDCFVKKEIDFIFDPVYFEAKGCKFKNTIKIHDLPDGFVASHSEFKDIDLESFSLDKAYLYGCYGDRLSINFDYYEPDFKSLKMEDCTFEEVIVNSNESASKVISEEIILNRCNFDLFYFNKLLGLRLIIDGNNIGNISVIKSIISQEFIFTNQSFNSINLIDTYFTGKTLFDLDFVEYADMDKTLKNDLTDEEFLYNIESFLRIAVNEENPEIKLKLKYFKDYQKNKVYNRGITRFSNNLLDLTTGYFTNYKRIVITMVSIIIIFGFIYSLFPRNILIDGQSLNFIASGDYLSILYNSMYFSLITFTTIVYGNISPIGILKLFSGIEGLLGVLTTASLITVFARKFT</sequence>
<keyword evidence="4" id="KW-1185">Reference proteome</keyword>
<feature type="domain" description="Potassium channel" evidence="2">
    <location>
        <begin position="388"/>
        <end position="475"/>
    </location>
</feature>
<dbReference type="AlphaFoldDB" id="A0A2P7Q2T0"/>
<evidence type="ECO:0000313" key="3">
    <source>
        <dbReference type="EMBL" id="PSJ32273.1"/>
    </source>
</evidence>
<comment type="caution">
    <text evidence="3">The sequence shown here is derived from an EMBL/GenBank/DDBJ whole genome shotgun (WGS) entry which is preliminary data.</text>
</comment>
<dbReference type="EMBL" id="JYGE01000001">
    <property type="protein sequence ID" value="PSJ32273.1"/>
    <property type="molecule type" value="Genomic_DNA"/>
</dbReference>
<feature type="transmembrane region" description="Helical" evidence="1">
    <location>
        <begin position="422"/>
        <end position="443"/>
    </location>
</feature>
<dbReference type="SUPFAM" id="SSF81324">
    <property type="entry name" value="Voltage-gated potassium channels"/>
    <property type="match status" value="1"/>
</dbReference>
<keyword evidence="1" id="KW-0812">Transmembrane</keyword>
<evidence type="ECO:0000259" key="2">
    <source>
        <dbReference type="Pfam" id="PF07885"/>
    </source>
</evidence>
<evidence type="ECO:0000313" key="4">
    <source>
        <dbReference type="Proteomes" id="UP000241434"/>
    </source>
</evidence>
<dbReference type="RefSeq" id="WP_106775888.1">
    <property type="nucleotide sequence ID" value="NZ_JYGE01000001.1"/>
</dbReference>
<name>A0A2P7Q2T0_9FIRM</name>
<dbReference type="Pfam" id="PF07885">
    <property type="entry name" value="Ion_trans_2"/>
    <property type="match status" value="1"/>
</dbReference>
<dbReference type="InterPro" id="IPR013099">
    <property type="entry name" value="K_chnl_dom"/>
</dbReference>
<feature type="transmembrane region" description="Helical" evidence="1">
    <location>
        <begin position="449"/>
        <end position="472"/>
    </location>
</feature>
<organism evidence="3 4">
    <name type="scientific">Peptostreptococcus russellii</name>
    <dbReference type="NCBI Taxonomy" id="215200"/>
    <lineage>
        <taxon>Bacteria</taxon>
        <taxon>Bacillati</taxon>
        <taxon>Bacillota</taxon>
        <taxon>Clostridia</taxon>
        <taxon>Peptostreptococcales</taxon>
        <taxon>Peptostreptococcaceae</taxon>
        <taxon>Peptostreptococcus</taxon>
    </lineage>
</organism>
<reference evidence="3" key="1">
    <citation type="thesis" date="2015" institute="Rutgers" country="The State University of New Jersey, 14 College Farm Rd., New Brunswick, NJ, USA">
        <title>Ammonia toxicity in bacteria and its implications for treatment of and resource recovery from highly nitrogenous organic wastes.</title>
        <authorList>
            <person name="Luther A.K."/>
        </authorList>
    </citation>
    <scope>NUCLEOTIDE SEQUENCE</scope>
    <source>
        <strain evidence="3">RT-10B</strain>
    </source>
</reference>
<feature type="transmembrane region" description="Helical" evidence="1">
    <location>
        <begin position="383"/>
        <end position="401"/>
    </location>
</feature>
<keyword evidence="1" id="KW-0472">Membrane</keyword>
<keyword evidence="1" id="KW-1133">Transmembrane helix</keyword>
<accession>A0A2P7Q2T0</accession>